<proteinExistence type="inferred from homology"/>
<protein>
    <recommendedName>
        <fullName evidence="8">Probable membrane transporter protein</fullName>
    </recommendedName>
</protein>
<dbReference type="InterPro" id="IPR002781">
    <property type="entry name" value="TM_pro_TauE-like"/>
</dbReference>
<keyword evidence="6 8" id="KW-1133">Transmembrane helix</keyword>
<dbReference type="Proteomes" id="UP001139031">
    <property type="component" value="Unassembled WGS sequence"/>
</dbReference>
<evidence type="ECO:0000313" key="10">
    <source>
        <dbReference type="Proteomes" id="UP001139031"/>
    </source>
</evidence>
<keyword evidence="3" id="KW-0813">Transport</keyword>
<gene>
    <name evidence="9" type="ORF">K7C98_39400</name>
</gene>
<dbReference type="RefSeq" id="WP_224197080.1">
    <property type="nucleotide sequence ID" value="NZ_JAIRAU010000056.1"/>
</dbReference>
<comment type="subcellular location">
    <subcellularLocation>
        <location evidence="1 8">Cell membrane</location>
        <topology evidence="1 8">Multi-pass membrane protein</topology>
    </subcellularLocation>
</comment>
<evidence type="ECO:0000256" key="5">
    <source>
        <dbReference type="ARBA" id="ARBA00022692"/>
    </source>
</evidence>
<feature type="transmembrane region" description="Helical" evidence="8">
    <location>
        <begin position="149"/>
        <end position="175"/>
    </location>
</feature>
<evidence type="ECO:0000256" key="1">
    <source>
        <dbReference type="ARBA" id="ARBA00004651"/>
    </source>
</evidence>
<dbReference type="Pfam" id="PF01925">
    <property type="entry name" value="TauE"/>
    <property type="match status" value="1"/>
</dbReference>
<evidence type="ECO:0000256" key="4">
    <source>
        <dbReference type="ARBA" id="ARBA00022475"/>
    </source>
</evidence>
<keyword evidence="4 8" id="KW-1003">Cell membrane</keyword>
<dbReference type="PANTHER" id="PTHR30269">
    <property type="entry name" value="TRANSMEMBRANE PROTEIN YFCA"/>
    <property type="match status" value="1"/>
</dbReference>
<feature type="transmembrane region" description="Helical" evidence="8">
    <location>
        <begin position="110"/>
        <end position="129"/>
    </location>
</feature>
<comment type="similarity">
    <text evidence="2 8">Belongs to the 4-toluene sulfonate uptake permease (TSUP) (TC 2.A.102) family.</text>
</comment>
<evidence type="ECO:0000256" key="6">
    <source>
        <dbReference type="ARBA" id="ARBA00022989"/>
    </source>
</evidence>
<dbReference type="PANTHER" id="PTHR30269:SF0">
    <property type="entry name" value="MEMBRANE TRANSPORTER PROTEIN YFCA-RELATED"/>
    <property type="match status" value="1"/>
</dbReference>
<comment type="caution">
    <text evidence="9">The sequence shown here is derived from an EMBL/GenBank/DDBJ whole genome shotgun (WGS) entry which is preliminary data.</text>
</comment>
<evidence type="ECO:0000313" key="9">
    <source>
        <dbReference type="EMBL" id="MBZ5715339.1"/>
    </source>
</evidence>
<keyword evidence="5 8" id="KW-0812">Transmembrane</keyword>
<evidence type="ECO:0000256" key="2">
    <source>
        <dbReference type="ARBA" id="ARBA00009142"/>
    </source>
</evidence>
<evidence type="ECO:0000256" key="3">
    <source>
        <dbReference type="ARBA" id="ARBA00022448"/>
    </source>
</evidence>
<dbReference type="EMBL" id="JAIRAU010000056">
    <property type="protein sequence ID" value="MBZ5715339.1"/>
    <property type="molecule type" value="Genomic_DNA"/>
</dbReference>
<evidence type="ECO:0000256" key="7">
    <source>
        <dbReference type="ARBA" id="ARBA00023136"/>
    </source>
</evidence>
<feature type="transmembrane region" description="Helical" evidence="8">
    <location>
        <begin position="187"/>
        <end position="208"/>
    </location>
</feature>
<evidence type="ECO:0000256" key="8">
    <source>
        <dbReference type="RuleBase" id="RU363041"/>
    </source>
</evidence>
<keyword evidence="10" id="KW-1185">Reference proteome</keyword>
<feature type="transmembrane region" description="Helical" evidence="8">
    <location>
        <begin position="20"/>
        <end position="51"/>
    </location>
</feature>
<accession>A0ABS7U4G9</accession>
<dbReference type="InterPro" id="IPR052017">
    <property type="entry name" value="TSUP"/>
</dbReference>
<organism evidence="9 10">
    <name type="scientific">Nannocystis pusilla</name>
    <dbReference type="NCBI Taxonomy" id="889268"/>
    <lineage>
        <taxon>Bacteria</taxon>
        <taxon>Pseudomonadati</taxon>
        <taxon>Myxococcota</taxon>
        <taxon>Polyangia</taxon>
        <taxon>Nannocystales</taxon>
        <taxon>Nannocystaceae</taxon>
        <taxon>Nannocystis</taxon>
    </lineage>
</organism>
<name>A0ABS7U4G9_9BACT</name>
<feature type="transmembrane region" description="Helical" evidence="8">
    <location>
        <begin position="215"/>
        <end position="234"/>
    </location>
</feature>
<reference evidence="9" key="1">
    <citation type="submission" date="2021-08" db="EMBL/GenBank/DDBJ databases">
        <authorList>
            <person name="Stevens D.C."/>
        </authorList>
    </citation>
    <scope>NUCLEOTIDE SEQUENCE</scope>
    <source>
        <strain evidence="9">DSM 53165</strain>
    </source>
</reference>
<sequence>MLAPWPPGDLLADPFAGATLLVLAGVVGGLLNTLAGGGSFVILPLLIGLGLSPGVANATSRIGVLANGSAAALTFARDRALHTGLVARMAGPMCAGALLGAWLATRTSDAVLRPVIGGVLIAWALVLVFRPGRMLTPPPEPRPPGVPAFVFATLIGVYGGFLQAGVGFPLIALFVSHLGHDLLRANAAKVALVFVYTSLVVAVFAAAGQIDWPRAGLLAIGMTLGGWLGARLQIRAGAPLVRWAIVVMVGVSGAALLL</sequence>
<feature type="transmembrane region" description="Helical" evidence="8">
    <location>
        <begin position="240"/>
        <end position="257"/>
    </location>
</feature>
<keyword evidence="7 8" id="KW-0472">Membrane</keyword>
<feature type="transmembrane region" description="Helical" evidence="8">
    <location>
        <begin position="85"/>
        <end position="104"/>
    </location>
</feature>